<evidence type="ECO:0000256" key="7">
    <source>
        <dbReference type="SAM" id="MobiDB-lite"/>
    </source>
</evidence>
<feature type="compositionally biased region" description="Polar residues" evidence="7">
    <location>
        <begin position="1482"/>
        <end position="1494"/>
    </location>
</feature>
<name>A0AB38Z7I5_PAESU</name>
<feature type="region of interest" description="Disordered" evidence="7">
    <location>
        <begin position="183"/>
        <end position="238"/>
    </location>
</feature>
<dbReference type="Pfam" id="PF02847">
    <property type="entry name" value="MA3"/>
    <property type="match status" value="1"/>
</dbReference>
<evidence type="ECO:0000256" key="5">
    <source>
        <dbReference type="ARBA" id="ARBA00067320"/>
    </source>
</evidence>
<dbReference type="SUPFAM" id="SSF48371">
    <property type="entry name" value="ARM repeat"/>
    <property type="match status" value="2"/>
</dbReference>
<evidence type="ECO:0000259" key="8">
    <source>
        <dbReference type="PROSITE" id="PS51366"/>
    </source>
</evidence>
<dbReference type="InterPro" id="IPR003890">
    <property type="entry name" value="MIF4G-like_typ-3"/>
</dbReference>
<dbReference type="EMBL" id="OR237937">
    <property type="protein sequence ID" value="WRI20352.1"/>
    <property type="molecule type" value="mRNA"/>
</dbReference>
<accession>A0AB38Z7I5</accession>
<dbReference type="InterPro" id="IPR016024">
    <property type="entry name" value="ARM-type_fold"/>
</dbReference>
<sequence>MSFNQSRANKNESHYRKTGRSGNSAQPRVSSGRGGKGGSTTGLPPSSSSFSSNRSFKKSNGQGAHWVTATKTNSDLKEPIIHTQSPLSDALDTSLSEASTKQSDSSSQRSRSSRAIPKAPSSQSTYRTKDSTAPTSTPKDDASSAFPLQFGSFVNGVQLPVRTSSAPPNLDEKKHEQVLHDSFRSGPTLHVSSTEKEQPPRKDVQQFVMCESPPPPQAKKDLQAAPSVTNPQSSSALSFSGESMAVPLQQKQVPISFSVPSPQIQVQGVTSMSSQMPMTLPVGNSAQVQQQVFIPGFHGHHMQHQGIVHQGHGLNFSPHMGHQIGSQLGNLSFGINPQFAQRQSPRRTVKITHPETHEELKFDKRTEMNLDGGSLGPRSHLSLQSHPIAYAPTHQINYYSHIQPNPAFFQTSLPLTGTEMTSQASRIKYPVCQVSEIVSFANPSALRPFSGSKTGPGMHWIADSSNLEHTSSAQALVSAPSSALRQVTVKPAPGSFGEKVGSSLVPANSHADDNSEMLKSTVSFSPSITTEHPASPSAASQVEKFPPSTSNFPPTVLTGEIVSVMNNTEGRRDPLGRSNPIKHALKEPSKKDQQHYQLEVPFSKMVESTPSSLTCPSEGVVFETTECKATPASTETCEDVLGTSGESLPTLYEGVGSSSVVETDNVQVDRDSTYGSCLKSGAEYVPVNSDDVQNLEQGNCTLPDIQLKGVLVSEQRGDAELSEQPQLDKKYIDHLKIKKPTDSSSLDSSKVGSYSEQDFSSLETTVHSGLKNEAWDPSLKIDKTVSNLVSSTDPSSVPNVSEINPYDSVLPANYCKDKPLTLEGFKSGSVCLDSKDIPVFESGKTHQESSISTSFISASFSELGENISENGLVRFPPSGSKDNHTLGVEKVKNTSGRGRRRRKEILQKADAAGTTSDLYMAYKGSHEKPEPAISLGSIDSTSGIDVRQISPDVKVVDVFVSKEDGHGEAEPDDWEDAVVISSGKLKISDTGEQVHGGLQCDEEDVKGATGKRKYSRDFLLTFSGQCTDLPADFEIKYDIAEALMGSKVSILNHVDGNPYSSSGRLIDRRSGASRSDLRGSGMVGVDRWHKSPGSFSSGHDPLMDISQGGIVVGFRSSPGSSHRVPRNMQGQPPGQYVGGILSGPLLPLVTQGGIQQNGSDGNRWPRAIDIQRGWIPSPPSPLQIMHKAVKKYEVCQVSDEEEAKQRQLKGILNKLTPQNFEKLFEKVKSVNIDNAGTLAGVISQIFDKALMEPTFCEMYANFCYHLAGELPDFTEGNEKITFKRLLLNKCQEEFERGEREQEEANRVEGDGEVKQSEQEKEEKKIRARRRMLGNIRLIGELYKKKMLTERIMHECIKKLLGQHLCARVHEEDLEALCKLMSTIGEMIDHPKAKEYMDAYFDMIMNLSNNMKLSSRMRFMLKDVIDLRNNKWRQRRKVEGPKKIEEVHRDAAQERQAQGNRLARGSNNSLSARRGQTLDYSPRGSSMSPSQNTHMGSFRGFSAHVRGFSPRDVRLEDRYTNENRMPPVSMQHRYDDSINFGSQGGLAMGVSVRGQPMLSSAPFTDISMGPGDSRSMTSGDFKFMGQPPFDQLKTQEHNMYYRNRDSWKQSFDRSMEGPPSPCVQEPSPVTQNVPSHTAWPEERLRAMSVAAIREFYSANDMNEVALCVKDMNSPSFHSSMICIWITDSFERKDRDRDLLAKLLVTLTKSTDRLLTAIQLTEGVESVLATLEDAVTDAPKAAEFLGRVLGKVIAEDVVSLREIGKLIREGGEEHGRLLQTGIGYKVIGSAFEMIRSEKGESFLSAICTSSNTHLEDFCPPNPAK</sequence>
<feature type="region of interest" description="Disordered" evidence="7">
    <location>
        <begin position="1"/>
        <end position="147"/>
    </location>
</feature>
<dbReference type="GO" id="GO:0016281">
    <property type="term" value="C:eukaryotic translation initiation factor 4F complex"/>
    <property type="evidence" value="ECO:0007669"/>
    <property type="project" value="TreeGrafter"/>
</dbReference>
<feature type="compositionally biased region" description="Polar residues" evidence="7">
    <location>
        <begin position="20"/>
        <end position="29"/>
    </location>
</feature>
<feature type="domain" description="MI" evidence="8">
    <location>
        <begin position="1642"/>
        <end position="1766"/>
    </location>
</feature>
<feature type="region of interest" description="Disordered" evidence="7">
    <location>
        <begin position="1609"/>
        <end position="1633"/>
    </location>
</feature>
<feature type="region of interest" description="Disordered" evidence="7">
    <location>
        <begin position="526"/>
        <end position="554"/>
    </location>
</feature>
<evidence type="ECO:0000256" key="6">
    <source>
        <dbReference type="ARBA" id="ARBA00075135"/>
    </source>
</evidence>
<dbReference type="Pfam" id="PF02854">
    <property type="entry name" value="MIF4G"/>
    <property type="match status" value="1"/>
</dbReference>
<keyword evidence="2 9" id="KW-0396">Initiation factor</keyword>
<feature type="region of interest" description="Disordered" evidence="7">
    <location>
        <begin position="1297"/>
        <end position="1322"/>
    </location>
</feature>
<dbReference type="GO" id="GO:0003729">
    <property type="term" value="F:mRNA binding"/>
    <property type="evidence" value="ECO:0007669"/>
    <property type="project" value="TreeGrafter"/>
</dbReference>
<feature type="compositionally biased region" description="Basic and acidic residues" evidence="7">
    <location>
        <begin position="1436"/>
        <end position="1452"/>
    </location>
</feature>
<dbReference type="InterPro" id="IPR003891">
    <property type="entry name" value="Initiation_fac_eIF4g_MI"/>
</dbReference>
<dbReference type="SMART" id="SM00543">
    <property type="entry name" value="MIF4G"/>
    <property type="match status" value="1"/>
</dbReference>
<feature type="region of interest" description="Disordered" evidence="7">
    <location>
        <begin position="567"/>
        <end position="594"/>
    </location>
</feature>
<reference evidence="9" key="1">
    <citation type="submission" date="2023-06" db="EMBL/GenBank/DDBJ databases">
        <authorList>
            <person name="Zhang Y."/>
            <person name="Gai S."/>
        </authorList>
    </citation>
    <scope>NUCLEOTIDE SEQUENCE</scope>
</reference>
<feature type="compositionally biased region" description="Polar residues" evidence="7">
    <location>
        <begin position="226"/>
        <end position="238"/>
    </location>
</feature>
<evidence type="ECO:0000256" key="3">
    <source>
        <dbReference type="ARBA" id="ARBA00022845"/>
    </source>
</evidence>
<dbReference type="SMART" id="SM00544">
    <property type="entry name" value="MA3"/>
    <property type="match status" value="1"/>
</dbReference>
<feature type="compositionally biased region" description="Low complexity" evidence="7">
    <location>
        <begin position="41"/>
        <end position="61"/>
    </location>
</feature>
<dbReference type="FunFam" id="1.25.40.180:FF:000034">
    <property type="entry name" value="Eukaryotic translation initiation factor 4G"/>
    <property type="match status" value="1"/>
</dbReference>
<evidence type="ECO:0000256" key="1">
    <source>
        <dbReference type="ARBA" id="ARBA00005775"/>
    </source>
</evidence>
<dbReference type="FunFam" id="1.25.40.180:FF:000024">
    <property type="entry name" value="Eukaryotic translation initiation factor 4G"/>
    <property type="match status" value="1"/>
</dbReference>
<evidence type="ECO:0000313" key="9">
    <source>
        <dbReference type="EMBL" id="WRI20352.1"/>
    </source>
</evidence>
<dbReference type="PANTHER" id="PTHR23253:SF9">
    <property type="entry name" value="EUKARYOTIC TRANSLATION INITIATION FACTOR 4 GAMMA 2"/>
    <property type="match status" value="1"/>
</dbReference>
<feature type="compositionally biased region" description="Polar residues" evidence="7">
    <location>
        <begin position="526"/>
        <end position="540"/>
    </location>
</feature>
<proteinExistence type="evidence at transcript level"/>
<feature type="compositionally biased region" description="Polar residues" evidence="7">
    <location>
        <begin position="82"/>
        <end position="101"/>
    </location>
</feature>
<protein>
    <recommendedName>
        <fullName evidence="5">Eukaryotic translation initiation factor 4G</fullName>
    </recommendedName>
    <alternativeName>
        <fullName evidence="6">Protein synthesis initiation factor 4G</fullName>
    </alternativeName>
</protein>
<feature type="compositionally biased region" description="Basic and acidic residues" evidence="7">
    <location>
        <begin position="584"/>
        <end position="594"/>
    </location>
</feature>
<keyword evidence="3" id="KW-0810">Translation regulation</keyword>
<dbReference type="GO" id="GO:0006417">
    <property type="term" value="P:regulation of translation"/>
    <property type="evidence" value="ECO:0007669"/>
    <property type="project" value="UniProtKB-KW"/>
</dbReference>
<evidence type="ECO:0000256" key="4">
    <source>
        <dbReference type="ARBA" id="ARBA00022917"/>
    </source>
</evidence>
<comment type="similarity">
    <text evidence="1">Belongs to the eukaryotic initiation factor 4G family.</text>
</comment>
<dbReference type="PANTHER" id="PTHR23253">
    <property type="entry name" value="EUKARYOTIC TRANSLATION INITIATION FACTOR 4 GAMMA"/>
    <property type="match status" value="1"/>
</dbReference>
<feature type="compositionally biased region" description="Low complexity" evidence="7">
    <location>
        <begin position="102"/>
        <end position="114"/>
    </location>
</feature>
<evidence type="ECO:0000256" key="2">
    <source>
        <dbReference type="ARBA" id="ARBA00022540"/>
    </source>
</evidence>
<feature type="compositionally biased region" description="Polar residues" evidence="7">
    <location>
        <begin position="1454"/>
        <end position="1470"/>
    </location>
</feature>
<dbReference type="GO" id="GO:0003743">
    <property type="term" value="F:translation initiation factor activity"/>
    <property type="evidence" value="ECO:0007669"/>
    <property type="project" value="UniProtKB-KW"/>
</dbReference>
<feature type="compositionally biased region" description="Basic and acidic residues" evidence="7">
    <location>
        <begin position="193"/>
        <end position="204"/>
    </location>
</feature>
<dbReference type="Gene3D" id="1.25.40.180">
    <property type="match status" value="2"/>
</dbReference>
<keyword evidence="4" id="KW-0648">Protein biosynthesis</keyword>
<organism evidence="9">
    <name type="scientific">Paeonia suffruticosa</name>
    <name type="common">Tree peony</name>
    <name type="synonym">Paeonia moutan</name>
    <dbReference type="NCBI Taxonomy" id="45171"/>
    <lineage>
        <taxon>Eukaryota</taxon>
        <taxon>Viridiplantae</taxon>
        <taxon>Streptophyta</taxon>
        <taxon>Embryophyta</taxon>
        <taxon>Tracheophyta</taxon>
        <taxon>Spermatophyta</taxon>
        <taxon>Magnoliopsida</taxon>
        <taxon>eudicotyledons</taxon>
        <taxon>Gunneridae</taxon>
        <taxon>Pentapetalae</taxon>
        <taxon>Saxifragales</taxon>
        <taxon>Paeoniaceae</taxon>
        <taxon>Paeonia</taxon>
    </lineage>
</organism>
<feature type="compositionally biased region" description="Polar residues" evidence="7">
    <location>
        <begin position="120"/>
        <end position="137"/>
    </location>
</feature>
<feature type="region of interest" description="Disordered" evidence="7">
    <location>
        <begin position="1434"/>
        <end position="1497"/>
    </location>
</feature>
<dbReference type="PROSITE" id="PS51366">
    <property type="entry name" value="MI"/>
    <property type="match status" value="1"/>
</dbReference>